<evidence type="ECO:0000256" key="10">
    <source>
        <dbReference type="ARBA" id="ARBA00023098"/>
    </source>
</evidence>
<evidence type="ECO:0000256" key="16">
    <source>
        <dbReference type="SAM" id="Phobius"/>
    </source>
</evidence>
<keyword evidence="18" id="KW-1185">Reference proteome</keyword>
<evidence type="ECO:0000256" key="1">
    <source>
        <dbReference type="ARBA" id="ARBA00000287"/>
    </source>
</evidence>
<keyword evidence="13" id="KW-1208">Phospholipid metabolism</keyword>
<accession>A0A1V4IK42</accession>
<evidence type="ECO:0000256" key="4">
    <source>
        <dbReference type="ARBA" id="ARBA00013174"/>
    </source>
</evidence>
<proteinExistence type="inferred from homology"/>
<comment type="similarity">
    <text evidence="3 15">Belongs to the CDP-alcohol phosphatidyltransferase class-I family.</text>
</comment>
<dbReference type="RefSeq" id="WP_242954428.1">
    <property type="nucleotide sequence ID" value="NZ_MZGV01000035.1"/>
</dbReference>
<comment type="catalytic activity">
    <reaction evidence="1">
        <text>a CDP-1,2-diacyl-sn-glycerol + L-serine = a 1,2-diacyl-sn-glycero-3-phospho-L-serine + CMP + H(+)</text>
        <dbReference type="Rhea" id="RHEA:16913"/>
        <dbReference type="ChEBI" id="CHEBI:15378"/>
        <dbReference type="ChEBI" id="CHEBI:33384"/>
        <dbReference type="ChEBI" id="CHEBI:57262"/>
        <dbReference type="ChEBI" id="CHEBI:58332"/>
        <dbReference type="ChEBI" id="CHEBI:60377"/>
        <dbReference type="EC" id="2.7.8.8"/>
    </reaction>
</comment>
<dbReference type="InterPro" id="IPR000462">
    <property type="entry name" value="CDP-OH_P_trans"/>
</dbReference>
<dbReference type="NCBIfam" id="TIGR00473">
    <property type="entry name" value="pssA"/>
    <property type="match status" value="1"/>
</dbReference>
<dbReference type="Proteomes" id="UP000190080">
    <property type="component" value="Unassembled WGS sequence"/>
</dbReference>
<dbReference type="InterPro" id="IPR004533">
    <property type="entry name" value="CDP-diaglyc--ser_O-PTrfase"/>
</dbReference>
<keyword evidence="10" id="KW-0443">Lipid metabolism</keyword>
<dbReference type="InterPro" id="IPR048254">
    <property type="entry name" value="CDP_ALCOHOL_P_TRANSF_CS"/>
</dbReference>
<dbReference type="PROSITE" id="PS00379">
    <property type="entry name" value="CDP_ALCOHOL_P_TRANSF"/>
    <property type="match status" value="1"/>
</dbReference>
<feature type="transmembrane region" description="Helical" evidence="16">
    <location>
        <begin position="147"/>
        <end position="167"/>
    </location>
</feature>
<dbReference type="EC" id="2.7.8.8" evidence="4"/>
<keyword evidence="11 16" id="KW-0472">Membrane</keyword>
<keyword evidence="7 15" id="KW-0808">Transferase</keyword>
<dbReference type="EMBL" id="MZGV01000035">
    <property type="protein sequence ID" value="OPJ60115.1"/>
    <property type="molecule type" value="Genomic_DNA"/>
</dbReference>
<reference evidence="17 18" key="1">
    <citation type="submission" date="2017-03" db="EMBL/GenBank/DDBJ databases">
        <title>Genome sequence of Clostridium oryzae DSM 28571.</title>
        <authorList>
            <person name="Poehlein A."/>
            <person name="Daniel R."/>
        </authorList>
    </citation>
    <scope>NUCLEOTIDE SEQUENCE [LARGE SCALE GENOMIC DNA]</scope>
    <source>
        <strain evidence="17 18">DSM 28571</strain>
    </source>
</reference>
<name>A0A1V4IK42_9CLOT</name>
<evidence type="ECO:0000313" key="18">
    <source>
        <dbReference type="Proteomes" id="UP000190080"/>
    </source>
</evidence>
<organism evidence="17 18">
    <name type="scientific">Clostridium oryzae</name>
    <dbReference type="NCBI Taxonomy" id="1450648"/>
    <lineage>
        <taxon>Bacteria</taxon>
        <taxon>Bacillati</taxon>
        <taxon>Bacillota</taxon>
        <taxon>Clostridia</taxon>
        <taxon>Eubacteriales</taxon>
        <taxon>Clostridiaceae</taxon>
        <taxon>Clostridium</taxon>
    </lineage>
</organism>
<evidence type="ECO:0000313" key="17">
    <source>
        <dbReference type="EMBL" id="OPJ60115.1"/>
    </source>
</evidence>
<evidence type="ECO:0000256" key="9">
    <source>
        <dbReference type="ARBA" id="ARBA00022989"/>
    </source>
</evidence>
<dbReference type="STRING" id="1450648.CLORY_29780"/>
<comment type="caution">
    <text evidence="17">The sequence shown here is derived from an EMBL/GenBank/DDBJ whole genome shotgun (WGS) entry which is preliminary data.</text>
</comment>
<keyword evidence="8 16" id="KW-0812">Transmembrane</keyword>
<sequence>MIKKTIPCMFTLGNLAFGLLSIIMSFQHNYRMASIFVLIAAFTDRYDGRIARYLGVSSDIGKELDSLADLVSFGVAPAILSYVMYDFSSIGILGYIPTLLFPLAGAYRLARFNCSQLKNIFIGVPITFAGAFIAIFTLIFINNPEYIAFPIILMVALSYLMVCNIKIKKV</sequence>
<evidence type="ECO:0000256" key="14">
    <source>
        <dbReference type="ARBA" id="ARBA00032361"/>
    </source>
</evidence>
<dbReference type="GO" id="GO:0003882">
    <property type="term" value="F:CDP-diacylglycerol-serine O-phosphatidyltransferase activity"/>
    <property type="evidence" value="ECO:0007669"/>
    <property type="project" value="UniProtKB-EC"/>
</dbReference>
<dbReference type="Gene3D" id="1.20.120.1760">
    <property type="match status" value="1"/>
</dbReference>
<dbReference type="GO" id="GO:0016020">
    <property type="term" value="C:membrane"/>
    <property type="evidence" value="ECO:0007669"/>
    <property type="project" value="InterPro"/>
</dbReference>
<dbReference type="InterPro" id="IPR050324">
    <property type="entry name" value="CDP-alcohol_PTase-I"/>
</dbReference>
<evidence type="ECO:0000256" key="2">
    <source>
        <dbReference type="ARBA" id="ARBA00004127"/>
    </source>
</evidence>
<evidence type="ECO:0000256" key="6">
    <source>
        <dbReference type="ARBA" id="ARBA00022516"/>
    </source>
</evidence>
<evidence type="ECO:0000256" key="11">
    <source>
        <dbReference type="ARBA" id="ARBA00023136"/>
    </source>
</evidence>
<evidence type="ECO:0000256" key="15">
    <source>
        <dbReference type="RuleBase" id="RU003750"/>
    </source>
</evidence>
<dbReference type="GO" id="GO:0008654">
    <property type="term" value="P:phospholipid biosynthetic process"/>
    <property type="evidence" value="ECO:0007669"/>
    <property type="project" value="UniProtKB-KW"/>
</dbReference>
<dbReference type="AlphaFoldDB" id="A0A1V4IK42"/>
<evidence type="ECO:0000256" key="7">
    <source>
        <dbReference type="ARBA" id="ARBA00022679"/>
    </source>
</evidence>
<evidence type="ECO:0000256" key="13">
    <source>
        <dbReference type="ARBA" id="ARBA00023264"/>
    </source>
</evidence>
<dbReference type="PANTHER" id="PTHR14269">
    <property type="entry name" value="CDP-DIACYLGLYCEROL--GLYCEROL-3-PHOSPHATE 3-PHOSPHATIDYLTRANSFERASE-RELATED"/>
    <property type="match status" value="1"/>
</dbReference>
<keyword evidence="12" id="KW-0594">Phospholipid biosynthesis</keyword>
<evidence type="ECO:0000256" key="5">
    <source>
        <dbReference type="ARBA" id="ARBA00017171"/>
    </source>
</evidence>
<evidence type="ECO:0000256" key="8">
    <source>
        <dbReference type="ARBA" id="ARBA00022692"/>
    </source>
</evidence>
<keyword evidence="6" id="KW-0444">Lipid biosynthesis</keyword>
<dbReference type="InterPro" id="IPR043130">
    <property type="entry name" value="CDP-OH_PTrfase_TM_dom"/>
</dbReference>
<dbReference type="GO" id="GO:0012505">
    <property type="term" value="C:endomembrane system"/>
    <property type="evidence" value="ECO:0007669"/>
    <property type="project" value="UniProtKB-SubCell"/>
</dbReference>
<dbReference type="Pfam" id="PF01066">
    <property type="entry name" value="CDP-OH_P_transf"/>
    <property type="match status" value="1"/>
</dbReference>
<evidence type="ECO:0000256" key="12">
    <source>
        <dbReference type="ARBA" id="ARBA00023209"/>
    </source>
</evidence>
<feature type="transmembrane region" description="Helical" evidence="16">
    <location>
        <begin position="7"/>
        <end position="24"/>
    </location>
</feature>
<comment type="subcellular location">
    <subcellularLocation>
        <location evidence="2">Endomembrane system</location>
        <topology evidence="2">Multi-pass membrane protein</topology>
    </subcellularLocation>
</comment>
<evidence type="ECO:0000256" key="3">
    <source>
        <dbReference type="ARBA" id="ARBA00010441"/>
    </source>
</evidence>
<gene>
    <name evidence="17" type="ORF">CLORY_29780</name>
</gene>
<keyword evidence="9 16" id="KW-1133">Transmembrane helix</keyword>
<feature type="transmembrane region" description="Helical" evidence="16">
    <location>
        <begin position="90"/>
        <end position="109"/>
    </location>
</feature>
<feature type="transmembrane region" description="Helical" evidence="16">
    <location>
        <begin position="121"/>
        <end position="141"/>
    </location>
</feature>
<dbReference type="PANTHER" id="PTHR14269:SF61">
    <property type="entry name" value="CDP-DIACYLGLYCEROL--SERINE O-PHOSPHATIDYLTRANSFERASE"/>
    <property type="match status" value="1"/>
</dbReference>
<protein>
    <recommendedName>
        <fullName evidence="5">CDP-diacylglycerol--serine O-phosphatidyltransferase</fullName>
        <ecNumber evidence="4">2.7.8.8</ecNumber>
    </recommendedName>
    <alternativeName>
        <fullName evidence="14">Phosphatidylserine synthase</fullName>
    </alternativeName>
</protein>